<evidence type="ECO:0000256" key="1">
    <source>
        <dbReference type="SAM" id="MobiDB-lite"/>
    </source>
</evidence>
<gene>
    <name evidence="2" type="ORF">T12_17130</name>
</gene>
<dbReference type="EMBL" id="JYDQ01000292">
    <property type="protein sequence ID" value="KRY09087.1"/>
    <property type="molecule type" value="Genomic_DNA"/>
</dbReference>
<feature type="compositionally biased region" description="Polar residues" evidence="1">
    <location>
        <begin position="17"/>
        <end position="27"/>
    </location>
</feature>
<reference evidence="2 3" key="1">
    <citation type="submission" date="2015-01" db="EMBL/GenBank/DDBJ databases">
        <title>Evolution of Trichinella species and genotypes.</title>
        <authorList>
            <person name="Korhonen P.K."/>
            <person name="Edoardo P."/>
            <person name="Giuseppe L.R."/>
            <person name="Gasser R.B."/>
        </authorList>
    </citation>
    <scope>NUCLEOTIDE SEQUENCE [LARGE SCALE GENOMIC DNA]</scope>
    <source>
        <strain evidence="2">ISS2496</strain>
    </source>
</reference>
<sequence length="182" mass="20394">MVSQEGDQARESHSFDSNEQSSNTNDNATNCELFTNCFAGLYKEGAGRRLRRSAPFRSEHLKFTHMADFSPRHWFFYCMTSGQCANWSNLAAVLDSDIFCIATTCSLLRRGLSKKIFFGTIFNCSAHNMPVKSTRPMYLLYSFTIADTSTKVHHHCTDVLSDDEQVVVCSGADVEGTPTSLF</sequence>
<accession>A0A0V0Z988</accession>
<comment type="caution">
    <text evidence="2">The sequence shown here is derived from an EMBL/GenBank/DDBJ whole genome shotgun (WGS) entry which is preliminary data.</text>
</comment>
<dbReference type="Proteomes" id="UP000054783">
    <property type="component" value="Unassembled WGS sequence"/>
</dbReference>
<keyword evidence="3" id="KW-1185">Reference proteome</keyword>
<name>A0A0V0Z988_9BILA</name>
<feature type="compositionally biased region" description="Basic and acidic residues" evidence="1">
    <location>
        <begin position="7"/>
        <end position="16"/>
    </location>
</feature>
<organism evidence="2 3">
    <name type="scientific">Trichinella patagoniensis</name>
    <dbReference type="NCBI Taxonomy" id="990121"/>
    <lineage>
        <taxon>Eukaryota</taxon>
        <taxon>Metazoa</taxon>
        <taxon>Ecdysozoa</taxon>
        <taxon>Nematoda</taxon>
        <taxon>Enoplea</taxon>
        <taxon>Dorylaimia</taxon>
        <taxon>Trichinellida</taxon>
        <taxon>Trichinellidae</taxon>
        <taxon>Trichinella</taxon>
    </lineage>
</organism>
<proteinExistence type="predicted"/>
<dbReference type="AlphaFoldDB" id="A0A0V0Z988"/>
<feature type="region of interest" description="Disordered" evidence="1">
    <location>
        <begin position="1"/>
        <end position="27"/>
    </location>
</feature>
<protein>
    <submittedName>
        <fullName evidence="2">Uncharacterized protein</fullName>
    </submittedName>
</protein>
<evidence type="ECO:0000313" key="2">
    <source>
        <dbReference type="EMBL" id="KRY09087.1"/>
    </source>
</evidence>
<evidence type="ECO:0000313" key="3">
    <source>
        <dbReference type="Proteomes" id="UP000054783"/>
    </source>
</evidence>